<dbReference type="InterPro" id="IPR036864">
    <property type="entry name" value="Zn2-C6_fun-type_DNA-bd_sf"/>
</dbReference>
<evidence type="ECO:0000256" key="3">
    <source>
        <dbReference type="ARBA" id="ARBA00023015"/>
    </source>
</evidence>
<feature type="compositionally biased region" description="Polar residues" evidence="7">
    <location>
        <begin position="15"/>
        <end position="24"/>
    </location>
</feature>
<evidence type="ECO:0000313" key="10">
    <source>
        <dbReference type="Proteomes" id="UP000007796"/>
    </source>
</evidence>
<dbReference type="RefSeq" id="XP_014175715.1">
    <property type="nucleotide sequence ID" value="XM_014320240.1"/>
</dbReference>
<dbReference type="GO" id="GO:0001228">
    <property type="term" value="F:DNA-binding transcription activator activity, RNA polymerase II-specific"/>
    <property type="evidence" value="ECO:0007669"/>
    <property type="project" value="TreeGrafter"/>
</dbReference>
<feature type="region of interest" description="Disordered" evidence="7">
    <location>
        <begin position="77"/>
        <end position="169"/>
    </location>
</feature>
<keyword evidence="10" id="KW-1185">Reference proteome</keyword>
<sequence>MQEPRVPGREVPAGTSPTPAMTSRNLVFDVTNWHPKPVKRPRPVKSCTECRRRKLRCDRRCPCSQCQRSYRICKYGSGDGSNSRGIDANGSLIDSDGSEGGYEDDDSMSGGGAGERPLKRHSSRPISGTTPQPVAVGISQPPQPFNSSLSLLLNPPSPSSSPSTLRAPSLVSSSAPAYASSAPPFPTPSYASVPVPMRIAAVSTAVQSPLLTLNGHELRQFTSDLIDEFSTRMERLEKLVLAKDSSALSSIPPFPSSSTLSQLHLHQQPDQSGPHIIDPSSPTMRCLTVNEPGGLESRVFGQNSTRALLNLFDEAKDFISDQSKRDVAGDLFSSLERAYNALRDEHQQVLRPITVFVDSMMPVQKRMADILPRRDVCDRLLDAYISMTEGLYRVIHIPSFRREYEAYWDNGGASGISNIASVPTCANGPGGISTTHRACAEVFLPRLLCIMCIGSRFETDSKGLCYDRSDGVHIPTACSLVRSWLETARRRQSTDLHTLQAELLLQHASRMIDPHMLRTWNELGLISRTAMAMGLHRDPSEFPMQMSPFHAEFRRKLWHTIMDMDLHVALASSLPTAMREGEFTCKPPRNLDDVDLYPEMTTLPQAKPMDQYTDGQMQAYAACTLPLRMRANDILCRIDSVRDYGKVLAVGGELEKALDDINCLFPRNAALGTGNKYKAWRMRALLDMHVRRPLVALYRPFALSASPNYPPPTAITDVYLKSSMALLTYMEELDPNIPGFDDVSHMYHVILRHDIVQAAFSVCFYIRQALEAEESNNTTPSSGGSTIVFGGTDGGQGVAARGGRKLTPDDVKVSGHIGSHTPTSAPFAPMAAVSDGGNSSTPAGNNGGNKKRVHSLIWSATYMIRTVERTTENLARLAGDLSNDLRDVVALAVVLGSVKPAANQIQRNENIRAQVGRVRDACFDTLRRHASPAIRALVSAPDVPLSHVPDWYNRPTLQNELAQPTDESALLDMGFWDVWDMRIEAGAKH</sequence>
<feature type="domain" description="Zn(2)-C6 fungal-type" evidence="8">
    <location>
        <begin position="46"/>
        <end position="75"/>
    </location>
</feature>
<feature type="region of interest" description="Disordered" evidence="7">
    <location>
        <begin position="1"/>
        <end position="24"/>
    </location>
</feature>
<accession>F0X7H3</accession>
<feature type="compositionally biased region" description="Low complexity" evidence="7">
    <location>
        <begin position="259"/>
        <end position="268"/>
    </location>
</feature>
<keyword evidence="6" id="KW-0539">Nucleus</keyword>
<dbReference type="Proteomes" id="UP000007796">
    <property type="component" value="Unassembled WGS sequence"/>
</dbReference>
<evidence type="ECO:0000256" key="1">
    <source>
        <dbReference type="ARBA" id="ARBA00022723"/>
    </source>
</evidence>
<dbReference type="eggNOG" id="ENOG502RJ72">
    <property type="taxonomic scope" value="Eukaryota"/>
</dbReference>
<dbReference type="GO" id="GO:0005634">
    <property type="term" value="C:nucleus"/>
    <property type="evidence" value="ECO:0007669"/>
    <property type="project" value="TreeGrafter"/>
</dbReference>
<dbReference type="Gene3D" id="4.10.240.10">
    <property type="entry name" value="Zn(2)-C6 fungal-type DNA-binding domain"/>
    <property type="match status" value="1"/>
</dbReference>
<keyword evidence="2" id="KW-0862">Zinc</keyword>
<evidence type="ECO:0000313" key="9">
    <source>
        <dbReference type="EMBL" id="EFX06233.1"/>
    </source>
</evidence>
<evidence type="ECO:0000256" key="5">
    <source>
        <dbReference type="ARBA" id="ARBA00023163"/>
    </source>
</evidence>
<dbReference type="GO" id="GO:0000978">
    <property type="term" value="F:RNA polymerase II cis-regulatory region sequence-specific DNA binding"/>
    <property type="evidence" value="ECO:0007669"/>
    <property type="project" value="TreeGrafter"/>
</dbReference>
<dbReference type="InterPro" id="IPR051430">
    <property type="entry name" value="Fungal_TF_Env_Response"/>
</dbReference>
<dbReference type="OrthoDB" id="5414787at2759"/>
<dbReference type="GO" id="GO:0008270">
    <property type="term" value="F:zinc ion binding"/>
    <property type="evidence" value="ECO:0007669"/>
    <property type="project" value="InterPro"/>
</dbReference>
<dbReference type="GeneID" id="25980000"/>
<evidence type="ECO:0000256" key="7">
    <source>
        <dbReference type="SAM" id="MobiDB-lite"/>
    </source>
</evidence>
<feature type="region of interest" description="Disordered" evidence="7">
    <location>
        <begin position="815"/>
        <end position="848"/>
    </location>
</feature>
<dbReference type="InterPro" id="IPR001138">
    <property type="entry name" value="Zn2Cys6_DnaBD"/>
</dbReference>
<dbReference type="PROSITE" id="PS00463">
    <property type="entry name" value="ZN2_CY6_FUNGAL_1"/>
    <property type="match status" value="1"/>
</dbReference>
<dbReference type="Pfam" id="PF04082">
    <property type="entry name" value="Fungal_trans"/>
    <property type="match status" value="1"/>
</dbReference>
<feature type="compositionally biased region" description="Low complexity" evidence="7">
    <location>
        <begin position="145"/>
        <end position="169"/>
    </location>
</feature>
<dbReference type="STRING" id="655863.F0X7H3"/>
<gene>
    <name evidence="9" type="ORF">CMQ_6554</name>
</gene>
<keyword evidence="1" id="KW-0479">Metal-binding</keyword>
<dbReference type="PROSITE" id="PS50048">
    <property type="entry name" value="ZN2_CY6_FUNGAL_2"/>
    <property type="match status" value="1"/>
</dbReference>
<dbReference type="PANTHER" id="PTHR31944:SF131">
    <property type="entry name" value="HEME-RESPONSIVE ZINC FINGER TRANSCRIPTION FACTOR HAP1"/>
    <property type="match status" value="1"/>
</dbReference>
<dbReference type="PANTHER" id="PTHR31944">
    <property type="entry name" value="HEME-RESPONSIVE ZINC FINGER TRANSCRIPTION FACTOR HAP1"/>
    <property type="match status" value="1"/>
</dbReference>
<proteinExistence type="predicted"/>
<dbReference type="InterPro" id="IPR007219">
    <property type="entry name" value="XnlR_reg_dom"/>
</dbReference>
<evidence type="ECO:0000256" key="6">
    <source>
        <dbReference type="ARBA" id="ARBA00023242"/>
    </source>
</evidence>
<feature type="region of interest" description="Disordered" evidence="7">
    <location>
        <begin position="259"/>
        <end position="280"/>
    </location>
</feature>
<keyword evidence="3" id="KW-0805">Transcription regulation</keyword>
<dbReference type="InParanoid" id="F0X7H3"/>
<dbReference type="AlphaFoldDB" id="F0X7H3"/>
<evidence type="ECO:0000256" key="2">
    <source>
        <dbReference type="ARBA" id="ARBA00022833"/>
    </source>
</evidence>
<evidence type="ECO:0000256" key="4">
    <source>
        <dbReference type="ARBA" id="ARBA00023125"/>
    </source>
</evidence>
<reference evidence="9 10" key="1">
    <citation type="journal article" date="2011" name="Proc. Natl. Acad. Sci. U.S.A.">
        <title>Genome and transcriptome analyses of the mountain pine beetle-fungal symbiont Grosmannia clavigera, a lodgepole pine pathogen.</title>
        <authorList>
            <person name="DiGuistini S."/>
            <person name="Wang Y."/>
            <person name="Liao N.Y."/>
            <person name="Taylor G."/>
            <person name="Tanguay P."/>
            <person name="Feau N."/>
            <person name="Henrissat B."/>
            <person name="Chan S.K."/>
            <person name="Hesse-Orce U."/>
            <person name="Alamouti S.M."/>
            <person name="Tsui C.K.M."/>
            <person name="Docking R.T."/>
            <person name="Levasseur A."/>
            <person name="Haridas S."/>
            <person name="Robertson G."/>
            <person name="Birol I."/>
            <person name="Holt R.A."/>
            <person name="Marra M.A."/>
            <person name="Hamelin R.C."/>
            <person name="Hirst M."/>
            <person name="Jones S.J.M."/>
            <person name="Bohlmann J."/>
            <person name="Breuil C."/>
        </authorList>
    </citation>
    <scope>NUCLEOTIDE SEQUENCE [LARGE SCALE GENOMIC DNA]</scope>
    <source>
        <strain evidence="10">kw1407 / UAMH 11150</strain>
    </source>
</reference>
<keyword evidence="5" id="KW-0804">Transcription</keyword>
<dbReference type="SMART" id="SM00066">
    <property type="entry name" value="GAL4"/>
    <property type="match status" value="1"/>
</dbReference>
<name>F0X7H3_GROCL</name>
<dbReference type="CDD" id="cd12148">
    <property type="entry name" value="fungal_TF_MHR"/>
    <property type="match status" value="1"/>
</dbReference>
<dbReference type="SMART" id="SM00906">
    <property type="entry name" value="Fungal_trans"/>
    <property type="match status" value="1"/>
</dbReference>
<dbReference type="GO" id="GO:0006351">
    <property type="term" value="P:DNA-templated transcription"/>
    <property type="evidence" value="ECO:0007669"/>
    <property type="project" value="InterPro"/>
</dbReference>
<dbReference type="EMBL" id="GL629729">
    <property type="protein sequence ID" value="EFX06233.1"/>
    <property type="molecule type" value="Genomic_DNA"/>
</dbReference>
<dbReference type="HOGENOM" id="CLU_007091_0_0_1"/>
<evidence type="ECO:0000259" key="8">
    <source>
        <dbReference type="PROSITE" id="PS50048"/>
    </source>
</evidence>
<dbReference type="SUPFAM" id="SSF57701">
    <property type="entry name" value="Zn2/Cys6 DNA-binding domain"/>
    <property type="match status" value="1"/>
</dbReference>
<organism evidence="10">
    <name type="scientific">Grosmannia clavigera (strain kw1407 / UAMH 11150)</name>
    <name type="common">Blue stain fungus</name>
    <name type="synonym">Graphiocladiella clavigera</name>
    <dbReference type="NCBI Taxonomy" id="655863"/>
    <lineage>
        <taxon>Eukaryota</taxon>
        <taxon>Fungi</taxon>
        <taxon>Dikarya</taxon>
        <taxon>Ascomycota</taxon>
        <taxon>Pezizomycotina</taxon>
        <taxon>Sordariomycetes</taxon>
        <taxon>Sordariomycetidae</taxon>
        <taxon>Ophiostomatales</taxon>
        <taxon>Ophiostomataceae</taxon>
        <taxon>Leptographium</taxon>
    </lineage>
</organism>
<protein>
    <submittedName>
        <fullName evidence="9">C6 zinc finger domain containing protein</fullName>
    </submittedName>
</protein>
<keyword evidence="4" id="KW-0238">DNA-binding</keyword>